<dbReference type="OrthoDB" id="2536714at2759"/>
<feature type="region of interest" description="Disordered" evidence="1">
    <location>
        <begin position="483"/>
        <end position="503"/>
    </location>
</feature>
<organism evidence="2 3">
    <name type="scientific">Pseudozyma hubeiensis (strain SY62)</name>
    <name type="common">Yeast</name>
    <dbReference type="NCBI Taxonomy" id="1305764"/>
    <lineage>
        <taxon>Eukaryota</taxon>
        <taxon>Fungi</taxon>
        <taxon>Dikarya</taxon>
        <taxon>Basidiomycota</taxon>
        <taxon>Ustilaginomycotina</taxon>
        <taxon>Ustilaginomycetes</taxon>
        <taxon>Ustilaginales</taxon>
        <taxon>Ustilaginaceae</taxon>
        <taxon>Pseudozyma</taxon>
    </lineage>
</organism>
<feature type="compositionally biased region" description="Low complexity" evidence="1">
    <location>
        <begin position="267"/>
        <end position="295"/>
    </location>
</feature>
<feature type="compositionally biased region" description="Low complexity" evidence="1">
    <location>
        <begin position="417"/>
        <end position="433"/>
    </location>
</feature>
<proteinExistence type="predicted"/>
<feature type="region of interest" description="Disordered" evidence="1">
    <location>
        <begin position="315"/>
        <end position="459"/>
    </location>
</feature>
<feature type="region of interest" description="Disordered" evidence="1">
    <location>
        <begin position="244"/>
        <end position="303"/>
    </location>
</feature>
<dbReference type="AlphaFoldDB" id="R9P854"/>
<feature type="compositionally biased region" description="Basic residues" evidence="1">
    <location>
        <begin position="607"/>
        <end position="618"/>
    </location>
</feature>
<feature type="region of interest" description="Disordered" evidence="1">
    <location>
        <begin position="87"/>
        <end position="121"/>
    </location>
</feature>
<feature type="region of interest" description="Disordered" evidence="1">
    <location>
        <begin position="690"/>
        <end position="720"/>
    </location>
</feature>
<feature type="compositionally biased region" description="Polar residues" evidence="1">
    <location>
        <begin position="542"/>
        <end position="556"/>
    </location>
</feature>
<keyword evidence="3" id="KW-1185">Reference proteome</keyword>
<evidence type="ECO:0000313" key="3">
    <source>
        <dbReference type="Proteomes" id="UP000014071"/>
    </source>
</evidence>
<evidence type="ECO:0000313" key="2">
    <source>
        <dbReference type="EMBL" id="GAC97519.1"/>
    </source>
</evidence>
<dbReference type="GeneID" id="24110385"/>
<name>R9P854_PSEHS</name>
<dbReference type="eggNOG" id="ENOG502RDZI">
    <property type="taxonomic scope" value="Eukaryota"/>
</dbReference>
<feature type="region of interest" description="Disordered" evidence="1">
    <location>
        <begin position="523"/>
        <end position="661"/>
    </location>
</feature>
<feature type="compositionally biased region" description="Low complexity" evidence="1">
    <location>
        <begin position="524"/>
        <end position="541"/>
    </location>
</feature>
<dbReference type="RefSeq" id="XP_012191106.1">
    <property type="nucleotide sequence ID" value="XM_012335716.1"/>
</dbReference>
<dbReference type="Proteomes" id="UP000014071">
    <property type="component" value="Unassembled WGS sequence"/>
</dbReference>
<feature type="compositionally biased region" description="Basic and acidic residues" evidence="1">
    <location>
        <begin position="389"/>
        <end position="400"/>
    </location>
</feature>
<dbReference type="HOGENOM" id="CLU_011084_0_0_1"/>
<feature type="region of interest" description="Disordered" evidence="1">
    <location>
        <begin position="184"/>
        <end position="221"/>
    </location>
</feature>
<sequence length="819" mass="87063">MNSSLGSSPYRGRHHHPQVHPPSAPSSSATTSPDPTFSPSSIAGGSSASYTSTDSFTPSFTPDAIAASHCTPSTANEARADIYRAEAAASSSTTLRRRAQPSYRTDAVATPSESSASESHFDSLHELLERAGYKETRIVTPDRQSLAGMFAKKLATPPRKPRLVDDFSSDSPSLAACELRRAFEKGTASRSTPKASTSKSLPSRNYKLPAQAHAPPLPDAAASTSSWFPNLWFFGPGTIPAENSHAADPLAVPAGSSEQIATHQIESESSTRASGSASTAEPTSASTASTSAVPTKTKRTASNNSVWTASVAYRSAKSRTAPVRKNAAVSSQLANGDHDAEEAWKALQNGASNGNAKRRPGLVDAFSSPTKKRPASNPSHNSPSRQRKWRQERAAWRESLGDLQAMMDQSRTRREAAAAAAAAKAQAGTAEVAENNDDSAGTASVENHSQSDQATAEEPSAFLATQSDDDAVAKLLSGPALPFLSTDPAVAPRNASCTTPSHLSMRRMKSVEVLSKIIRERRTISATASSTPPAHSASETSQSSIEIDTQAGQISPTIKKRSTPPRLTVTSPRGISSPKELALEGQEFEPMSWSPGKSGSVIISNRRVQKKPRSKLRHVSSGSDLRSAAAKDAQGELKMPSRRGRCTRVKTSPETSPEARGPVAALIRDSVGTLSRGSKVRALRHNVHVFDDPDGQAGLEGGVDNSPTRQRSRSRPDGKVLALSNTHNTTEDDIFRPTGTLKKKDFSARITRTSKIMRLIEEAENIPSIASMIQPQPSSKAPPARRSTDSTGLSSSLSRKSRDRMHTITRVLGEKQVAS</sequence>
<dbReference type="EMBL" id="DF238810">
    <property type="protein sequence ID" value="GAC97519.1"/>
    <property type="molecule type" value="Genomic_DNA"/>
</dbReference>
<feature type="region of interest" description="Disordered" evidence="1">
    <location>
        <begin position="768"/>
        <end position="819"/>
    </location>
</feature>
<feature type="compositionally biased region" description="Polar residues" evidence="1">
    <location>
        <begin position="438"/>
        <end position="454"/>
    </location>
</feature>
<feature type="compositionally biased region" description="Low complexity" evidence="1">
    <location>
        <begin position="25"/>
        <end position="63"/>
    </location>
</feature>
<protein>
    <submittedName>
        <fullName evidence="2">Uncharacterized protein</fullName>
    </submittedName>
</protein>
<gene>
    <name evidence="2" type="ORF">PHSY_005105</name>
</gene>
<feature type="region of interest" description="Disordered" evidence="1">
    <location>
        <begin position="1"/>
        <end position="72"/>
    </location>
</feature>
<reference evidence="2" key="1">
    <citation type="journal article" date="2013" name="Genome Announc.">
        <title>Draft Genome Sequence of the Basidiomycetous Yeast-Like Fungus Pseudozyma hubeiensis SY62, Which Produces an Abundant Amount of the Biosurfactant Mannosylerythritol Lipids.</title>
        <authorList>
            <person name="Konishi M."/>
            <person name="Hatada Y."/>
            <person name="Horiuchi J."/>
        </authorList>
    </citation>
    <scope>NUCLEOTIDE SEQUENCE</scope>
    <source>
        <strain evidence="2">SY62</strain>
    </source>
</reference>
<feature type="compositionally biased region" description="Polar residues" evidence="1">
    <location>
        <begin position="188"/>
        <end position="203"/>
    </location>
</feature>
<evidence type="ECO:0000256" key="1">
    <source>
        <dbReference type="SAM" id="MobiDB-lite"/>
    </source>
</evidence>
<feature type="compositionally biased region" description="Low complexity" evidence="1">
    <location>
        <begin position="789"/>
        <end position="798"/>
    </location>
</feature>
<accession>R9P854</accession>